<dbReference type="RefSeq" id="WP_425307903.1">
    <property type="nucleotide sequence ID" value="NZ_CP154795.1"/>
</dbReference>
<evidence type="ECO:0000313" key="7">
    <source>
        <dbReference type="EMBL" id="XAN06475.1"/>
    </source>
</evidence>
<dbReference type="InterPro" id="IPR011701">
    <property type="entry name" value="MFS"/>
</dbReference>
<dbReference type="Pfam" id="PF07690">
    <property type="entry name" value="MFS_1"/>
    <property type="match status" value="1"/>
</dbReference>
<name>A0ABZ3FNT8_9ACTN</name>
<feature type="transmembrane region" description="Helical" evidence="5">
    <location>
        <begin position="244"/>
        <end position="262"/>
    </location>
</feature>
<feature type="transmembrane region" description="Helical" evidence="5">
    <location>
        <begin position="269"/>
        <end position="288"/>
    </location>
</feature>
<evidence type="ECO:0000256" key="2">
    <source>
        <dbReference type="ARBA" id="ARBA00022692"/>
    </source>
</evidence>
<keyword evidence="3 5" id="KW-1133">Transmembrane helix</keyword>
<feature type="transmembrane region" description="Helical" evidence="5">
    <location>
        <begin position="136"/>
        <end position="159"/>
    </location>
</feature>
<accession>A0ABZ3FNT8</accession>
<protein>
    <submittedName>
        <fullName evidence="7">MFS transporter</fullName>
    </submittedName>
</protein>
<evidence type="ECO:0000256" key="3">
    <source>
        <dbReference type="ARBA" id="ARBA00022989"/>
    </source>
</evidence>
<dbReference type="InterPro" id="IPR036259">
    <property type="entry name" value="MFS_trans_sf"/>
</dbReference>
<dbReference type="Proteomes" id="UP001442841">
    <property type="component" value="Chromosome"/>
</dbReference>
<sequence length="404" mass="42046">MSGYREIWSIPGARTVLVLGLLCRLPMFGAMVLLTVHVVERIDPRYSAAGLIVMAATIAQGISGPWRGRLLDRKGLRRTLLPSLIIVPLCWIVAPWSSYWVLLALVIIAGLFAVPVFALLRQALLGAVEVRQRKQALALDSVITEISFMAGPALAIWVATLWGTAWTLLTFQLMSVAAAGVLFAANPPLRHKAGVAAPPTTGTRWVSPAALGILGLTMATTIALTATDLTVVAGLRALDQATSIGWVLAIWGFGSAVGGLLFGAIQRPIGAWVVVAALGATTMPVAFANSDWSMAALLLIAGFFCAPAITATSEALSRVVPESSRGEAFGWHGTALTTGSALAAPLVGIAIDHQGWPAGYVVGGGVTLVLAVAGALALRARVRRDNTPDPVPVEAVPRAGNPSA</sequence>
<dbReference type="EMBL" id="CP154795">
    <property type="protein sequence ID" value="XAN06475.1"/>
    <property type="molecule type" value="Genomic_DNA"/>
</dbReference>
<feature type="transmembrane region" description="Helical" evidence="5">
    <location>
        <begin position="294"/>
        <end position="316"/>
    </location>
</feature>
<dbReference type="InterPro" id="IPR020846">
    <property type="entry name" value="MFS_dom"/>
</dbReference>
<organism evidence="7 8">
    <name type="scientific">Ammonicoccus fulvus</name>
    <dbReference type="NCBI Taxonomy" id="3138240"/>
    <lineage>
        <taxon>Bacteria</taxon>
        <taxon>Bacillati</taxon>
        <taxon>Actinomycetota</taxon>
        <taxon>Actinomycetes</taxon>
        <taxon>Propionibacteriales</taxon>
        <taxon>Propionibacteriaceae</taxon>
        <taxon>Ammonicoccus</taxon>
    </lineage>
</organism>
<feature type="transmembrane region" description="Helical" evidence="5">
    <location>
        <begin position="328"/>
        <end position="351"/>
    </location>
</feature>
<evidence type="ECO:0000313" key="8">
    <source>
        <dbReference type="Proteomes" id="UP001442841"/>
    </source>
</evidence>
<feature type="transmembrane region" description="Helical" evidence="5">
    <location>
        <begin position="75"/>
        <end position="94"/>
    </location>
</feature>
<feature type="domain" description="Major facilitator superfamily (MFS) profile" evidence="6">
    <location>
        <begin position="172"/>
        <end position="404"/>
    </location>
</feature>
<keyword evidence="4 5" id="KW-0472">Membrane</keyword>
<feature type="transmembrane region" description="Helical" evidence="5">
    <location>
        <begin position="165"/>
        <end position="185"/>
    </location>
</feature>
<evidence type="ECO:0000256" key="1">
    <source>
        <dbReference type="ARBA" id="ARBA00004651"/>
    </source>
</evidence>
<feature type="transmembrane region" description="Helical" evidence="5">
    <location>
        <begin position="100"/>
        <end position="124"/>
    </location>
</feature>
<dbReference type="PANTHER" id="PTHR23542:SF1">
    <property type="entry name" value="MAJOR FACILITATOR SUPERFAMILY (MFS) PROFILE DOMAIN-CONTAINING PROTEIN"/>
    <property type="match status" value="1"/>
</dbReference>
<comment type="subcellular location">
    <subcellularLocation>
        <location evidence="1">Cell membrane</location>
        <topology evidence="1">Multi-pass membrane protein</topology>
    </subcellularLocation>
</comment>
<keyword evidence="8" id="KW-1185">Reference proteome</keyword>
<gene>
    <name evidence="7" type="ORF">AADG42_03830</name>
</gene>
<feature type="transmembrane region" description="Helical" evidence="5">
    <location>
        <begin position="357"/>
        <end position="378"/>
    </location>
</feature>
<reference evidence="7 8" key="1">
    <citation type="submission" date="2024-04" db="EMBL/GenBank/DDBJ databases">
        <title>Isolation of an actinomycete strain from pig manure.</title>
        <authorList>
            <person name="Gong T."/>
            <person name="Yu Z."/>
            <person name="An M."/>
            <person name="Wei C."/>
            <person name="Yang W."/>
            <person name="Liu L."/>
        </authorList>
    </citation>
    <scope>NUCLEOTIDE SEQUENCE [LARGE SCALE GENOMIC DNA]</scope>
    <source>
        <strain evidence="7 8">ZF39</strain>
    </source>
</reference>
<feature type="transmembrane region" description="Helical" evidence="5">
    <location>
        <begin position="205"/>
        <end position="224"/>
    </location>
</feature>
<dbReference type="PANTHER" id="PTHR23542">
    <property type="match status" value="1"/>
</dbReference>
<evidence type="ECO:0000259" key="6">
    <source>
        <dbReference type="PROSITE" id="PS50850"/>
    </source>
</evidence>
<evidence type="ECO:0000256" key="5">
    <source>
        <dbReference type="SAM" id="Phobius"/>
    </source>
</evidence>
<evidence type="ECO:0000256" key="4">
    <source>
        <dbReference type="ARBA" id="ARBA00023136"/>
    </source>
</evidence>
<dbReference type="Gene3D" id="1.20.1250.20">
    <property type="entry name" value="MFS general substrate transporter like domains"/>
    <property type="match status" value="2"/>
</dbReference>
<feature type="transmembrane region" description="Helical" evidence="5">
    <location>
        <begin position="46"/>
        <end position="63"/>
    </location>
</feature>
<proteinExistence type="predicted"/>
<feature type="transmembrane region" description="Helical" evidence="5">
    <location>
        <begin position="12"/>
        <end position="34"/>
    </location>
</feature>
<dbReference type="SUPFAM" id="SSF103473">
    <property type="entry name" value="MFS general substrate transporter"/>
    <property type="match status" value="1"/>
</dbReference>
<keyword evidence="2 5" id="KW-0812">Transmembrane</keyword>
<dbReference type="PROSITE" id="PS50850">
    <property type="entry name" value="MFS"/>
    <property type="match status" value="1"/>
</dbReference>